<evidence type="ECO:0000313" key="2">
    <source>
        <dbReference type="EMBL" id="KAF3590995.1"/>
    </source>
</evidence>
<organism evidence="2 3">
    <name type="scientific">Brassica cretica</name>
    <name type="common">Mustard</name>
    <dbReference type="NCBI Taxonomy" id="69181"/>
    <lineage>
        <taxon>Eukaryota</taxon>
        <taxon>Viridiplantae</taxon>
        <taxon>Streptophyta</taxon>
        <taxon>Embryophyta</taxon>
        <taxon>Tracheophyta</taxon>
        <taxon>Spermatophyta</taxon>
        <taxon>Magnoliopsida</taxon>
        <taxon>eudicotyledons</taxon>
        <taxon>Gunneridae</taxon>
        <taxon>Pentapetalae</taxon>
        <taxon>rosids</taxon>
        <taxon>malvids</taxon>
        <taxon>Brassicales</taxon>
        <taxon>Brassicaceae</taxon>
        <taxon>Brassiceae</taxon>
        <taxon>Brassica</taxon>
    </lineage>
</organism>
<gene>
    <name evidence="2" type="ORF">DY000_02020035</name>
</gene>
<feature type="compositionally biased region" description="Basic and acidic residues" evidence="1">
    <location>
        <begin position="100"/>
        <end position="122"/>
    </location>
</feature>
<proteinExistence type="predicted"/>
<dbReference type="Proteomes" id="UP000266723">
    <property type="component" value="Unassembled WGS sequence"/>
</dbReference>
<name>A0ABQ7E3L1_BRACR</name>
<comment type="caution">
    <text evidence="2">The sequence shown here is derived from an EMBL/GenBank/DDBJ whole genome shotgun (WGS) entry which is preliminary data.</text>
</comment>
<evidence type="ECO:0000313" key="3">
    <source>
        <dbReference type="Proteomes" id="UP000266723"/>
    </source>
</evidence>
<reference evidence="2 3" key="1">
    <citation type="journal article" date="2020" name="BMC Genomics">
        <title>Intraspecific diversification of the crop wild relative Brassica cretica Lam. using demographic model selection.</title>
        <authorList>
            <person name="Kioukis A."/>
            <person name="Michalopoulou V.A."/>
            <person name="Briers L."/>
            <person name="Pirintsos S."/>
            <person name="Studholme D.J."/>
            <person name="Pavlidis P."/>
            <person name="Sarris P.F."/>
        </authorList>
    </citation>
    <scope>NUCLEOTIDE SEQUENCE [LARGE SCALE GENOMIC DNA]</scope>
    <source>
        <strain evidence="3">cv. PFS-1207/04</strain>
    </source>
</reference>
<protein>
    <submittedName>
        <fullName evidence="2">Uncharacterized protein</fullName>
    </submittedName>
</protein>
<sequence>MAEDTSVYKTKQHCHQLALKDTICNRGFDDVAAATESEVRTRLGSDEIASLAVGSDEIEGWEKVLTAHSSRDQGISLGLGDEEEEEDDRGAMVGDDGESEERLRESQGGEIERAREKEEGKETRVLRIKSFQSFLKD</sequence>
<dbReference type="EMBL" id="QGKV02000299">
    <property type="protein sequence ID" value="KAF3590995.1"/>
    <property type="molecule type" value="Genomic_DNA"/>
</dbReference>
<keyword evidence="3" id="KW-1185">Reference proteome</keyword>
<evidence type="ECO:0000256" key="1">
    <source>
        <dbReference type="SAM" id="MobiDB-lite"/>
    </source>
</evidence>
<accession>A0ABQ7E3L1</accession>
<feature type="region of interest" description="Disordered" evidence="1">
    <location>
        <begin position="72"/>
        <end position="122"/>
    </location>
</feature>